<evidence type="ECO:0000313" key="1">
    <source>
        <dbReference type="EMBL" id="NVB74410.1"/>
    </source>
</evidence>
<proteinExistence type="predicted"/>
<comment type="caution">
    <text evidence="1">The sequence shown here is derived from an EMBL/GenBank/DDBJ whole genome shotgun (WGS) entry which is preliminary data.</text>
</comment>
<gene>
    <name evidence="1" type="ORF">HUV05_12905</name>
</gene>
<organism evidence="1 2">
    <name type="scientific">Phocaeicola vulgatus</name>
    <name type="common">Bacteroides vulgatus</name>
    <dbReference type="NCBI Taxonomy" id="821"/>
    <lineage>
        <taxon>Bacteria</taxon>
        <taxon>Pseudomonadati</taxon>
        <taxon>Bacteroidota</taxon>
        <taxon>Bacteroidia</taxon>
        <taxon>Bacteroidales</taxon>
        <taxon>Bacteroidaceae</taxon>
        <taxon>Phocaeicola</taxon>
    </lineage>
</organism>
<dbReference type="EMBL" id="JABWDJ010000049">
    <property type="protein sequence ID" value="NVB74410.1"/>
    <property type="molecule type" value="Genomic_DNA"/>
</dbReference>
<sequence length="61" mass="7172">MTMNTDYSYCSGVTCSIRKSCKRYLPDPPDTRLQWVWPAYNPETDKCKYYEPTEVAKTKNP</sequence>
<reference evidence="1 2" key="1">
    <citation type="submission" date="2020-04" db="EMBL/GenBank/DDBJ databases">
        <authorList>
            <person name="Pieper L."/>
        </authorList>
    </citation>
    <scope>NUCLEOTIDE SEQUENCE [LARGE SCALE GENOMIC DNA]</scope>
    <source>
        <strain evidence="1 2">B33</strain>
    </source>
</reference>
<reference evidence="1 2" key="2">
    <citation type="submission" date="2020-07" db="EMBL/GenBank/DDBJ databases">
        <title>Bacterial metabolism rescues the inhibition of intestinal drug absorption by food and drug additives.</title>
        <authorList>
            <person name="Zou L."/>
            <person name="Spanogiannopoulos P."/>
            <person name="Chien H.-C."/>
            <person name="Pieper L.M."/>
            <person name="Cai W."/>
            <person name="Khuri N."/>
            <person name="Pottel J."/>
            <person name="Vora B."/>
            <person name="Ni Z."/>
            <person name="Tsakalozou E."/>
            <person name="Zhang W."/>
            <person name="Shoichet B.K."/>
            <person name="Giacomini K.M."/>
            <person name="Turnbaugh P.J."/>
        </authorList>
    </citation>
    <scope>NUCLEOTIDE SEQUENCE [LARGE SCALE GENOMIC DNA]</scope>
    <source>
        <strain evidence="1 2">B33</strain>
    </source>
</reference>
<protein>
    <submittedName>
        <fullName evidence="1">Uncharacterized protein</fullName>
    </submittedName>
</protein>
<dbReference type="Proteomes" id="UP000524321">
    <property type="component" value="Unassembled WGS sequence"/>
</dbReference>
<dbReference type="AlphaFoldDB" id="A0A7Y6U9Z6"/>
<evidence type="ECO:0000313" key="2">
    <source>
        <dbReference type="Proteomes" id="UP000524321"/>
    </source>
</evidence>
<accession>A0A7Y6U9Z6</accession>
<name>A0A7Y6U9Z6_PHOVU</name>
<dbReference type="RefSeq" id="WP_176350557.1">
    <property type="nucleotide sequence ID" value="NZ_JANUKW010000004.1"/>
</dbReference>